<evidence type="ECO:0000313" key="3">
    <source>
        <dbReference type="EMBL" id="QSQ28247.1"/>
    </source>
</evidence>
<evidence type="ECO:0008006" key="5">
    <source>
        <dbReference type="Google" id="ProtNLM"/>
    </source>
</evidence>
<dbReference type="EMBL" id="CP071090">
    <property type="protein sequence ID" value="QSQ28247.1"/>
    <property type="molecule type" value="Genomic_DNA"/>
</dbReference>
<feature type="transmembrane region" description="Helical" evidence="2">
    <location>
        <begin position="117"/>
        <end position="138"/>
    </location>
</feature>
<reference evidence="3 4" key="1">
    <citation type="submission" date="2021-02" db="EMBL/GenBank/DDBJ databases">
        <title>De Novo genome assembly of isolated myxobacteria.</title>
        <authorList>
            <person name="Stevens D.C."/>
        </authorList>
    </citation>
    <scope>NUCLEOTIDE SEQUENCE [LARGE SCALE GENOMIC DNA]</scope>
    <source>
        <strain evidence="4">SCPEA02</strain>
    </source>
</reference>
<accession>A0ABX7PCS9</accession>
<feature type="compositionally biased region" description="Low complexity" evidence="1">
    <location>
        <begin position="145"/>
        <end position="178"/>
    </location>
</feature>
<evidence type="ECO:0000313" key="4">
    <source>
        <dbReference type="Proteomes" id="UP000662747"/>
    </source>
</evidence>
<keyword evidence="2" id="KW-0812">Transmembrane</keyword>
<keyword evidence="4" id="KW-1185">Reference proteome</keyword>
<evidence type="ECO:0000256" key="2">
    <source>
        <dbReference type="SAM" id="Phobius"/>
    </source>
</evidence>
<sequence>MERRGDLLELKWSDTEERLQGSLHPAIPREGEPFTLSLHVGNFQGAEFDGPLTITFQQPGSPALVTRTLTREGVNWHTELTPDAPGLWDLEVRYRNTHLKVLTARIPVSDQPLPRGIGWALIITAAGTALILGVRGVVRRIRASSTGPGEVSAPPAAVASSAAPAQDARPAAADTAPPASEPTPVPDSDMSTAPPADPSSGQ</sequence>
<dbReference type="Proteomes" id="UP000662747">
    <property type="component" value="Chromosome"/>
</dbReference>
<keyword evidence="2" id="KW-1133">Transmembrane helix</keyword>
<protein>
    <recommendedName>
        <fullName evidence="5">YtkA-like domain-containing protein</fullName>
    </recommendedName>
</protein>
<evidence type="ECO:0000256" key="1">
    <source>
        <dbReference type="SAM" id="MobiDB-lite"/>
    </source>
</evidence>
<name>A0ABX7PCS9_9BACT</name>
<proteinExistence type="predicted"/>
<feature type="region of interest" description="Disordered" evidence="1">
    <location>
        <begin position="145"/>
        <end position="202"/>
    </location>
</feature>
<keyword evidence="2" id="KW-0472">Membrane</keyword>
<gene>
    <name evidence="3" type="ORF">JY651_24550</name>
</gene>
<organism evidence="3 4">
    <name type="scientific">Pyxidicoccus parkwayensis</name>
    <dbReference type="NCBI Taxonomy" id="2813578"/>
    <lineage>
        <taxon>Bacteria</taxon>
        <taxon>Pseudomonadati</taxon>
        <taxon>Myxococcota</taxon>
        <taxon>Myxococcia</taxon>
        <taxon>Myxococcales</taxon>
        <taxon>Cystobacterineae</taxon>
        <taxon>Myxococcaceae</taxon>
        <taxon>Pyxidicoccus</taxon>
    </lineage>
</organism>